<evidence type="ECO:0000313" key="14">
    <source>
        <dbReference type="EMBL" id="ABK46022.1"/>
    </source>
</evidence>
<comment type="function">
    <text evidence="12">Poorly processive, error-prone DNA polymerase involved in untargeted mutagenesis. Copies undamaged DNA at stalled replication forks, which arise in vivo from mismatched or misaligned primer ends. These misaligned primers can be extended by PolIV. Exhibits no 3'-5' exonuclease (proofreading) activity. May be involved in translesional synthesis, in conjunction with the beta clamp from PolIII.</text>
</comment>
<dbReference type="InterPro" id="IPR001126">
    <property type="entry name" value="UmuC"/>
</dbReference>
<reference evidence="15" key="1">
    <citation type="journal article" date="2009" name="Appl. Environ. Microbiol.">
        <title>Complete genome sequence of the chemolithoautotrophic marine magnetotactic coccus strain MC-1.</title>
        <authorList>
            <person name="Schubbe S."/>
            <person name="Williams T.J."/>
            <person name="Xie G."/>
            <person name="Kiss H.E."/>
            <person name="Brettin T.S."/>
            <person name="Martinez D."/>
            <person name="Ross C.A."/>
            <person name="Schuler D."/>
            <person name="Cox B.L."/>
            <person name="Nealson K.H."/>
            <person name="Bazylinski D.A."/>
        </authorList>
    </citation>
    <scope>NUCLEOTIDE SEQUENCE [LARGE SCALE GENOMIC DNA]</scope>
    <source>
        <strain evidence="15">ATCC BAA-1437 / JCM 17883 / MC-1</strain>
    </source>
</reference>
<accession>A0LDH9</accession>
<dbReference type="InterPro" id="IPR017961">
    <property type="entry name" value="DNA_pol_Y-fam_little_finger"/>
</dbReference>
<keyword evidence="3 12" id="KW-0808">Transferase</keyword>
<sequence length="357" mass="40110">MAPRKIIHIDMDAFFASVEQRDFPHLQGKPVVVGGLGPRAVVAAASYEARQFGIHSAMPMGRAKNLCDQLIIQPGRMQTYKNESHHIHAIFQRYTNLIEPLSLDEAYLDVTENFLNLNSATQIAQQIKTAIWEETHLTASAGISVNKMLAKIASAMNKPNGLTLIRPEQAAQFIDTLPVKRFHGIGQRTAERMLQLGIETGAHLRQWDRITLIKWFGKAGGFYHELAHNIDNRPVNPNRERKSVGAEHTFDQDIFAKPLMQQALNTILAELWNRLDQLQLRGSTLTLKIKFADFQQITRAHTAQQIISTQAEAARIITALLQREPLYDRGVRLLGISMGHLCSSQTATTQPQQLSLF</sequence>
<organism evidence="14 15">
    <name type="scientific">Magnetococcus marinus (strain ATCC BAA-1437 / JCM 17883 / MC-1)</name>
    <dbReference type="NCBI Taxonomy" id="156889"/>
    <lineage>
        <taxon>Bacteria</taxon>
        <taxon>Pseudomonadati</taxon>
        <taxon>Pseudomonadota</taxon>
        <taxon>Magnetococcia</taxon>
        <taxon>Magnetococcales</taxon>
        <taxon>Magnetococcaceae</taxon>
        <taxon>Magnetococcus</taxon>
    </lineage>
</organism>
<evidence type="ECO:0000256" key="3">
    <source>
        <dbReference type="ARBA" id="ARBA00022679"/>
    </source>
</evidence>
<dbReference type="STRING" id="156889.Mmc1_3537"/>
<feature type="site" description="Substrate discrimination" evidence="12">
    <location>
        <position position="15"/>
    </location>
</feature>
<keyword evidence="6 12" id="KW-0479">Metal-binding</keyword>
<dbReference type="HOGENOM" id="CLU_012348_1_2_5"/>
<dbReference type="PROSITE" id="PS50173">
    <property type="entry name" value="UMUC"/>
    <property type="match status" value="1"/>
</dbReference>
<comment type="subunit">
    <text evidence="12">Monomer.</text>
</comment>
<dbReference type="GO" id="GO:0005829">
    <property type="term" value="C:cytosol"/>
    <property type="evidence" value="ECO:0007669"/>
    <property type="project" value="TreeGrafter"/>
</dbReference>
<dbReference type="CDD" id="cd03586">
    <property type="entry name" value="PolY_Pol_IV_kappa"/>
    <property type="match status" value="1"/>
</dbReference>
<dbReference type="SUPFAM" id="SSF56672">
    <property type="entry name" value="DNA/RNA polymerases"/>
    <property type="match status" value="1"/>
</dbReference>
<dbReference type="HAMAP" id="MF_01113">
    <property type="entry name" value="DNApol_IV"/>
    <property type="match status" value="1"/>
</dbReference>
<dbReference type="InterPro" id="IPR022880">
    <property type="entry name" value="DNApol_IV"/>
</dbReference>
<gene>
    <name evidence="12" type="primary">dinB</name>
    <name evidence="14" type="ordered locus">Mmc1_3537</name>
</gene>
<evidence type="ECO:0000256" key="5">
    <source>
        <dbReference type="ARBA" id="ARBA00022705"/>
    </source>
</evidence>
<feature type="active site" evidence="12">
    <location>
        <position position="105"/>
    </location>
</feature>
<dbReference type="InterPro" id="IPR050116">
    <property type="entry name" value="DNA_polymerase-Y"/>
</dbReference>
<dbReference type="GO" id="GO:0006281">
    <property type="term" value="P:DNA repair"/>
    <property type="evidence" value="ECO:0007669"/>
    <property type="project" value="UniProtKB-UniRule"/>
</dbReference>
<evidence type="ECO:0000256" key="9">
    <source>
        <dbReference type="ARBA" id="ARBA00022932"/>
    </source>
</evidence>
<dbReference type="KEGG" id="mgm:Mmc1_3537"/>
<feature type="domain" description="UmuC" evidence="13">
    <location>
        <begin position="6"/>
        <end position="186"/>
    </location>
</feature>
<evidence type="ECO:0000256" key="1">
    <source>
        <dbReference type="ARBA" id="ARBA00010945"/>
    </source>
</evidence>
<dbReference type="InterPro" id="IPR043128">
    <property type="entry name" value="Rev_trsase/Diguanyl_cyclase"/>
</dbReference>
<dbReference type="EC" id="2.7.7.7" evidence="12"/>
<keyword evidence="4 12" id="KW-0548">Nucleotidyltransferase</keyword>
<dbReference type="GO" id="GO:0003684">
    <property type="term" value="F:damaged DNA binding"/>
    <property type="evidence" value="ECO:0007669"/>
    <property type="project" value="InterPro"/>
</dbReference>
<comment type="cofactor">
    <cofactor evidence="12">
        <name>Mg(2+)</name>
        <dbReference type="ChEBI" id="CHEBI:18420"/>
    </cofactor>
    <text evidence="12">Binds 2 magnesium ions per subunit.</text>
</comment>
<dbReference type="FunFam" id="3.30.1490.100:FF:000004">
    <property type="entry name" value="DNA polymerase IV"/>
    <property type="match status" value="1"/>
</dbReference>
<dbReference type="EMBL" id="CP000471">
    <property type="protein sequence ID" value="ABK46022.1"/>
    <property type="molecule type" value="Genomic_DNA"/>
</dbReference>
<evidence type="ECO:0000256" key="2">
    <source>
        <dbReference type="ARBA" id="ARBA00022457"/>
    </source>
</evidence>
<evidence type="ECO:0000256" key="7">
    <source>
        <dbReference type="ARBA" id="ARBA00022763"/>
    </source>
</evidence>
<keyword evidence="7 12" id="KW-0227">DNA damage</keyword>
<dbReference type="InterPro" id="IPR036775">
    <property type="entry name" value="DNA_pol_Y-fam_lit_finger_sf"/>
</dbReference>
<dbReference type="PANTHER" id="PTHR11076:SF33">
    <property type="entry name" value="DNA POLYMERASE KAPPA"/>
    <property type="match status" value="1"/>
</dbReference>
<evidence type="ECO:0000259" key="13">
    <source>
        <dbReference type="PROSITE" id="PS50173"/>
    </source>
</evidence>
<dbReference type="Gene3D" id="1.10.150.20">
    <property type="entry name" value="5' to 3' exonuclease, C-terminal subdomain"/>
    <property type="match status" value="1"/>
</dbReference>
<dbReference type="eggNOG" id="COG0389">
    <property type="taxonomic scope" value="Bacteria"/>
</dbReference>
<dbReference type="Pfam" id="PF00817">
    <property type="entry name" value="IMS"/>
    <property type="match status" value="1"/>
</dbReference>
<dbReference type="GO" id="GO:0042276">
    <property type="term" value="P:error-prone translesion synthesis"/>
    <property type="evidence" value="ECO:0007669"/>
    <property type="project" value="TreeGrafter"/>
</dbReference>
<evidence type="ECO:0000256" key="8">
    <source>
        <dbReference type="ARBA" id="ARBA00022842"/>
    </source>
</evidence>
<dbReference type="GO" id="GO:0006261">
    <property type="term" value="P:DNA-templated DNA replication"/>
    <property type="evidence" value="ECO:0007669"/>
    <property type="project" value="UniProtKB-UniRule"/>
</dbReference>
<dbReference type="GO" id="GO:0003887">
    <property type="term" value="F:DNA-directed DNA polymerase activity"/>
    <property type="evidence" value="ECO:0007669"/>
    <property type="project" value="UniProtKB-UniRule"/>
</dbReference>
<keyword evidence="9 12" id="KW-0239">DNA-directed DNA polymerase</keyword>
<dbReference type="GO" id="GO:0009432">
    <property type="term" value="P:SOS response"/>
    <property type="evidence" value="ECO:0007669"/>
    <property type="project" value="TreeGrafter"/>
</dbReference>
<dbReference type="InterPro" id="IPR043502">
    <property type="entry name" value="DNA/RNA_pol_sf"/>
</dbReference>
<evidence type="ECO:0000313" key="15">
    <source>
        <dbReference type="Proteomes" id="UP000002586"/>
    </source>
</evidence>
<name>A0LDH9_MAGMM</name>
<keyword evidence="12" id="KW-0963">Cytoplasm</keyword>
<keyword evidence="10 12" id="KW-0234">DNA repair</keyword>
<dbReference type="SUPFAM" id="SSF100879">
    <property type="entry name" value="Lesion bypass DNA polymerase (Y-family), little finger domain"/>
    <property type="match status" value="1"/>
</dbReference>
<dbReference type="AlphaFoldDB" id="A0LDH9"/>
<dbReference type="Pfam" id="PF11799">
    <property type="entry name" value="IMS_C"/>
    <property type="match status" value="1"/>
</dbReference>
<dbReference type="Proteomes" id="UP000002586">
    <property type="component" value="Chromosome"/>
</dbReference>
<comment type="similarity">
    <text evidence="1 12">Belongs to the DNA polymerase type-Y family.</text>
</comment>
<dbReference type="GO" id="GO:0000287">
    <property type="term" value="F:magnesium ion binding"/>
    <property type="evidence" value="ECO:0007669"/>
    <property type="project" value="UniProtKB-UniRule"/>
</dbReference>
<keyword evidence="12" id="KW-0238">DNA-binding</keyword>
<evidence type="ECO:0000256" key="6">
    <source>
        <dbReference type="ARBA" id="ARBA00022723"/>
    </source>
</evidence>
<evidence type="ECO:0000256" key="4">
    <source>
        <dbReference type="ARBA" id="ARBA00022695"/>
    </source>
</evidence>
<dbReference type="Gene3D" id="3.30.1490.100">
    <property type="entry name" value="DNA polymerase, Y-family, little finger domain"/>
    <property type="match status" value="1"/>
</dbReference>
<evidence type="ECO:0000256" key="10">
    <source>
        <dbReference type="ARBA" id="ARBA00023204"/>
    </source>
</evidence>
<dbReference type="PANTHER" id="PTHR11076">
    <property type="entry name" value="DNA REPAIR POLYMERASE UMUC / TRANSFERASE FAMILY MEMBER"/>
    <property type="match status" value="1"/>
</dbReference>
<evidence type="ECO:0000256" key="12">
    <source>
        <dbReference type="HAMAP-Rule" id="MF_01113"/>
    </source>
</evidence>
<keyword evidence="5 12" id="KW-0235">DNA replication</keyword>
<feature type="binding site" evidence="12">
    <location>
        <position position="10"/>
    </location>
    <ligand>
        <name>Mg(2+)</name>
        <dbReference type="ChEBI" id="CHEBI:18420"/>
    </ligand>
</feature>
<protein>
    <recommendedName>
        <fullName evidence="12">DNA polymerase IV</fullName>
        <shortName evidence="12">Pol IV</shortName>
        <ecNumber evidence="12">2.7.7.7</ecNumber>
    </recommendedName>
</protein>
<comment type="subcellular location">
    <subcellularLocation>
        <location evidence="12">Cytoplasm</location>
    </subcellularLocation>
</comment>
<keyword evidence="15" id="KW-1185">Reference proteome</keyword>
<reference evidence="14 15" key="2">
    <citation type="journal article" date="2012" name="Int. J. Syst. Evol. Microbiol.">
        <title>Magnetococcus marinus gen. nov., sp. nov., a marine, magnetotactic bacterium that represents a novel lineage (Magnetococcaceae fam. nov.; Magnetococcales ord. nov.) at the base of the Alphaproteobacteria.</title>
        <authorList>
            <person name="Bazylinski D.A."/>
            <person name="Williams T.J."/>
            <person name="Lefevre C.T."/>
            <person name="Berg R.J."/>
            <person name="Zhang C.L."/>
            <person name="Bowser S.S."/>
            <person name="Dean A.J."/>
            <person name="Beveridge T.J."/>
        </authorList>
    </citation>
    <scope>NUCLEOTIDE SEQUENCE [LARGE SCALE GENOMIC DNA]</scope>
    <source>
        <strain evidence="15">ATCC BAA-1437 / JCM 17883 / MC-1</strain>
    </source>
</reference>
<dbReference type="OrthoDB" id="9808813at2"/>
<dbReference type="RefSeq" id="WP_011715078.1">
    <property type="nucleotide sequence ID" value="NC_008576.1"/>
</dbReference>
<dbReference type="Gene3D" id="3.30.70.270">
    <property type="match status" value="1"/>
</dbReference>
<keyword evidence="2 12" id="KW-0515">Mutator protein</keyword>
<dbReference type="Gene3D" id="3.40.1170.60">
    <property type="match status" value="1"/>
</dbReference>
<evidence type="ECO:0000256" key="11">
    <source>
        <dbReference type="ARBA" id="ARBA00049244"/>
    </source>
</evidence>
<feature type="binding site" evidence="12">
    <location>
        <position position="104"/>
    </location>
    <ligand>
        <name>Mg(2+)</name>
        <dbReference type="ChEBI" id="CHEBI:18420"/>
    </ligand>
</feature>
<proteinExistence type="inferred from homology"/>
<keyword evidence="8 12" id="KW-0460">Magnesium</keyword>
<comment type="catalytic activity">
    <reaction evidence="11 12">
        <text>DNA(n) + a 2'-deoxyribonucleoside 5'-triphosphate = DNA(n+1) + diphosphate</text>
        <dbReference type="Rhea" id="RHEA:22508"/>
        <dbReference type="Rhea" id="RHEA-COMP:17339"/>
        <dbReference type="Rhea" id="RHEA-COMP:17340"/>
        <dbReference type="ChEBI" id="CHEBI:33019"/>
        <dbReference type="ChEBI" id="CHEBI:61560"/>
        <dbReference type="ChEBI" id="CHEBI:173112"/>
        <dbReference type="EC" id="2.7.7.7"/>
    </reaction>
</comment>
<dbReference type="NCBIfam" id="NF002677">
    <property type="entry name" value="PRK02406.1"/>
    <property type="match status" value="1"/>
</dbReference>